<comment type="function">
    <text evidence="2">May mediate accelerated ATP-independent bidirectional transbilayer migration of phospholipids upon binding calcium ions that results in a loss of phospholipid asymmetry in the plasma membrane.</text>
</comment>
<comment type="cofactor">
    <cofactor evidence="2">
        <name>Ca(2+)</name>
        <dbReference type="ChEBI" id="CHEBI:29108"/>
    </cofactor>
</comment>
<dbReference type="InterPro" id="IPR005552">
    <property type="entry name" value="Scramblase"/>
</dbReference>
<protein>
    <recommendedName>
        <fullName evidence="2">Phospholipid scramblase</fullName>
    </recommendedName>
</protein>
<dbReference type="Pfam" id="PF03803">
    <property type="entry name" value="Scramblase"/>
    <property type="match status" value="1"/>
</dbReference>
<reference evidence="4" key="1">
    <citation type="submission" date="2022-11" db="UniProtKB">
        <authorList>
            <consortium name="WormBaseParasite"/>
        </authorList>
    </citation>
    <scope>IDENTIFICATION</scope>
</reference>
<dbReference type="PANTHER" id="PTHR23248">
    <property type="entry name" value="PHOSPHOLIPID SCRAMBLASE-RELATED"/>
    <property type="match status" value="1"/>
</dbReference>
<dbReference type="GO" id="GO:0005886">
    <property type="term" value="C:plasma membrane"/>
    <property type="evidence" value="ECO:0007669"/>
    <property type="project" value="TreeGrafter"/>
</dbReference>
<dbReference type="Proteomes" id="UP000887566">
    <property type="component" value="Unplaced"/>
</dbReference>
<evidence type="ECO:0000256" key="2">
    <source>
        <dbReference type="RuleBase" id="RU363116"/>
    </source>
</evidence>
<keyword evidence="2" id="KW-0106">Calcium</keyword>
<accession>A0A914URN6</accession>
<dbReference type="GO" id="GO:0017128">
    <property type="term" value="F:phospholipid scramblase activity"/>
    <property type="evidence" value="ECO:0007669"/>
    <property type="project" value="InterPro"/>
</dbReference>
<organism evidence="3 4">
    <name type="scientific">Plectus sambesii</name>
    <dbReference type="NCBI Taxonomy" id="2011161"/>
    <lineage>
        <taxon>Eukaryota</taxon>
        <taxon>Metazoa</taxon>
        <taxon>Ecdysozoa</taxon>
        <taxon>Nematoda</taxon>
        <taxon>Chromadorea</taxon>
        <taxon>Plectida</taxon>
        <taxon>Plectina</taxon>
        <taxon>Plectoidea</taxon>
        <taxon>Plectidae</taxon>
        <taxon>Plectus</taxon>
    </lineage>
</organism>
<keyword evidence="3" id="KW-1185">Reference proteome</keyword>
<dbReference type="AlphaFoldDB" id="A0A914URN6"/>
<keyword evidence="2" id="KW-0449">Lipoprotein</keyword>
<proteinExistence type="inferred from homology"/>
<comment type="similarity">
    <text evidence="1 2">Belongs to the phospholipid scramblase family.</text>
</comment>
<sequence>MAAHPLGVITMQPGASPHEQWMHMPPTLPGCPPGLEYLTMIDQILCHQQISLAEVFTGWETNNKYVVRNSMGQQVYYAFEETDVCMRMCCGKNREFTIHVVNNYNQEVMKIYRPFKCFAGCCWCAALDCCAHETFIEAPVGVPIGSVRQLPTGCTFDYAIRDAAGETQLIIDGPCLMCRCCADVEFPVYTKDKQMRVGCVTKQWGGLVKEMVTNADNFGITFPLDLDVKTKATLMGAMFLIDFMVFEDRNKNRH</sequence>
<dbReference type="PANTHER" id="PTHR23248:SF63">
    <property type="entry name" value="PHOSPHOLIPID SCRAMBLASE"/>
    <property type="match status" value="1"/>
</dbReference>
<name>A0A914URN6_9BILA</name>
<evidence type="ECO:0000313" key="3">
    <source>
        <dbReference type="Proteomes" id="UP000887566"/>
    </source>
</evidence>
<evidence type="ECO:0000313" key="4">
    <source>
        <dbReference type="WBParaSite" id="PSAMB.scaffold1205size40814.g11800.t1"/>
    </source>
</evidence>
<keyword evidence="2" id="KW-0564">Palmitate</keyword>
<dbReference type="WBParaSite" id="PSAMB.scaffold1205size40814.g11800.t1">
    <property type="protein sequence ID" value="PSAMB.scaffold1205size40814.g11800.t1"/>
    <property type="gene ID" value="PSAMB.scaffold1205size40814.g11800"/>
</dbReference>
<evidence type="ECO:0000256" key="1">
    <source>
        <dbReference type="ARBA" id="ARBA00005350"/>
    </source>
</evidence>